<keyword evidence="1" id="KW-0472">Membrane</keyword>
<gene>
    <name evidence="2" type="ORF">S03H2_51659</name>
</gene>
<sequence>AEGIVALAIMAMAMNVSGSIGDLMTAWKIRRHGRKTLYEDTENGFNWYVPSRPNL</sequence>
<evidence type="ECO:0000256" key="1">
    <source>
        <dbReference type="SAM" id="Phobius"/>
    </source>
</evidence>
<reference evidence="2" key="1">
    <citation type="journal article" date="2014" name="Front. Microbiol.">
        <title>High frequency of phylogenetically diverse reductive dehalogenase-homologous genes in deep subseafloor sedimentary metagenomes.</title>
        <authorList>
            <person name="Kawai M."/>
            <person name="Futagami T."/>
            <person name="Toyoda A."/>
            <person name="Takaki Y."/>
            <person name="Nishi S."/>
            <person name="Hori S."/>
            <person name="Arai W."/>
            <person name="Tsubouchi T."/>
            <person name="Morono Y."/>
            <person name="Uchiyama I."/>
            <person name="Ito T."/>
            <person name="Fujiyama A."/>
            <person name="Inagaki F."/>
            <person name="Takami H."/>
        </authorList>
    </citation>
    <scope>NUCLEOTIDE SEQUENCE</scope>
    <source>
        <strain evidence="2">Expedition CK06-06</strain>
    </source>
</reference>
<name>X1GXN2_9ZZZZ</name>
<proteinExistence type="predicted"/>
<comment type="caution">
    <text evidence="2">The sequence shown here is derived from an EMBL/GenBank/DDBJ whole genome shotgun (WGS) entry which is preliminary data.</text>
</comment>
<dbReference type="EMBL" id="BARU01032786">
    <property type="protein sequence ID" value="GAH61932.1"/>
    <property type="molecule type" value="Genomic_DNA"/>
</dbReference>
<feature type="transmembrane region" description="Helical" evidence="1">
    <location>
        <begin position="6"/>
        <end position="27"/>
    </location>
</feature>
<accession>X1GXN2</accession>
<dbReference type="AlphaFoldDB" id="X1GXN2"/>
<protein>
    <submittedName>
        <fullName evidence="2">Uncharacterized protein</fullName>
    </submittedName>
</protein>
<keyword evidence="1" id="KW-1133">Transmembrane helix</keyword>
<keyword evidence="1" id="KW-0812">Transmembrane</keyword>
<organism evidence="2">
    <name type="scientific">marine sediment metagenome</name>
    <dbReference type="NCBI Taxonomy" id="412755"/>
    <lineage>
        <taxon>unclassified sequences</taxon>
        <taxon>metagenomes</taxon>
        <taxon>ecological metagenomes</taxon>
    </lineage>
</organism>
<evidence type="ECO:0000313" key="2">
    <source>
        <dbReference type="EMBL" id="GAH61932.1"/>
    </source>
</evidence>
<feature type="non-terminal residue" evidence="2">
    <location>
        <position position="1"/>
    </location>
</feature>